<name>X1QL56_9ZZZZ</name>
<dbReference type="AlphaFoldDB" id="X1QL56"/>
<accession>X1QL56</accession>
<proteinExistence type="predicted"/>
<feature type="non-terminal residue" evidence="1">
    <location>
        <position position="1"/>
    </location>
</feature>
<reference evidence="1" key="1">
    <citation type="journal article" date="2014" name="Front. Microbiol.">
        <title>High frequency of phylogenetically diverse reductive dehalogenase-homologous genes in deep subseafloor sedimentary metagenomes.</title>
        <authorList>
            <person name="Kawai M."/>
            <person name="Futagami T."/>
            <person name="Toyoda A."/>
            <person name="Takaki Y."/>
            <person name="Nishi S."/>
            <person name="Hori S."/>
            <person name="Arai W."/>
            <person name="Tsubouchi T."/>
            <person name="Morono Y."/>
            <person name="Uchiyama I."/>
            <person name="Ito T."/>
            <person name="Fujiyama A."/>
            <person name="Inagaki F."/>
            <person name="Takami H."/>
        </authorList>
    </citation>
    <scope>NUCLEOTIDE SEQUENCE</scope>
    <source>
        <strain evidence="1">Expedition CK06-06</strain>
    </source>
</reference>
<sequence>NIPPICKGKGKRILGLTSINEDKISDPYPFYKNIIRRYFDIIGETIPGTLKLTPLQIGGLLRLIRQFLNDGRTKQLIVGLSKTLPFYK</sequence>
<evidence type="ECO:0000313" key="1">
    <source>
        <dbReference type="EMBL" id="GAI51755.1"/>
    </source>
</evidence>
<dbReference type="EMBL" id="BARV01040204">
    <property type="protein sequence ID" value="GAI51755.1"/>
    <property type="molecule type" value="Genomic_DNA"/>
</dbReference>
<protein>
    <submittedName>
        <fullName evidence="1">Uncharacterized protein</fullName>
    </submittedName>
</protein>
<comment type="caution">
    <text evidence="1">The sequence shown here is derived from an EMBL/GenBank/DDBJ whole genome shotgun (WGS) entry which is preliminary data.</text>
</comment>
<organism evidence="1">
    <name type="scientific">marine sediment metagenome</name>
    <dbReference type="NCBI Taxonomy" id="412755"/>
    <lineage>
        <taxon>unclassified sequences</taxon>
        <taxon>metagenomes</taxon>
        <taxon>ecological metagenomes</taxon>
    </lineage>
</organism>
<gene>
    <name evidence="1" type="ORF">S06H3_61337</name>
</gene>